<name>A0A6G0ZB94_APHCR</name>
<evidence type="ECO:0000313" key="1">
    <source>
        <dbReference type="EMBL" id="KAF0767904.1"/>
    </source>
</evidence>
<reference evidence="1 2" key="1">
    <citation type="submission" date="2019-08" db="EMBL/GenBank/DDBJ databases">
        <title>Whole genome of Aphis craccivora.</title>
        <authorList>
            <person name="Voronova N.V."/>
            <person name="Shulinski R.S."/>
            <person name="Bandarenka Y.V."/>
            <person name="Zhorov D.G."/>
            <person name="Warner D."/>
        </authorList>
    </citation>
    <scope>NUCLEOTIDE SEQUENCE [LARGE SCALE GENOMIC DNA]</scope>
    <source>
        <strain evidence="1">180601</strain>
        <tissue evidence="1">Whole Body</tissue>
    </source>
</reference>
<comment type="caution">
    <text evidence="1">The sequence shown here is derived from an EMBL/GenBank/DDBJ whole genome shotgun (WGS) entry which is preliminary data.</text>
</comment>
<proteinExistence type="predicted"/>
<dbReference type="AlphaFoldDB" id="A0A6G0ZB94"/>
<keyword evidence="1" id="KW-0808">Transferase</keyword>
<dbReference type="EMBL" id="VUJU01000873">
    <property type="protein sequence ID" value="KAF0767904.1"/>
    <property type="molecule type" value="Genomic_DNA"/>
</dbReference>
<evidence type="ECO:0000313" key="2">
    <source>
        <dbReference type="Proteomes" id="UP000478052"/>
    </source>
</evidence>
<keyword evidence="2" id="KW-1185">Reference proteome</keyword>
<dbReference type="Proteomes" id="UP000478052">
    <property type="component" value="Unassembled WGS sequence"/>
</dbReference>
<accession>A0A6G0ZB94</accession>
<sequence>MDIITLLINRLQKNFPKYNFIVHFFNTCSKFFLSLTFYKQLSINVFKKELMIIKNKNHFPVLLTIIISNINSYILHSTRLGITSCELRRKVNFLELLSMVGLHSYKIDFSLPSYFPRVLMLSNKIANFLDYFFIFREVFKSYVYYALKNCTIIYYKILMVRQ</sequence>
<protein>
    <submittedName>
        <fullName evidence="1">Putative RNA-directed DNA polymerase</fullName>
    </submittedName>
</protein>
<organism evidence="1 2">
    <name type="scientific">Aphis craccivora</name>
    <name type="common">Cowpea aphid</name>
    <dbReference type="NCBI Taxonomy" id="307492"/>
    <lineage>
        <taxon>Eukaryota</taxon>
        <taxon>Metazoa</taxon>
        <taxon>Ecdysozoa</taxon>
        <taxon>Arthropoda</taxon>
        <taxon>Hexapoda</taxon>
        <taxon>Insecta</taxon>
        <taxon>Pterygota</taxon>
        <taxon>Neoptera</taxon>
        <taxon>Paraneoptera</taxon>
        <taxon>Hemiptera</taxon>
        <taxon>Sternorrhyncha</taxon>
        <taxon>Aphidomorpha</taxon>
        <taxon>Aphidoidea</taxon>
        <taxon>Aphididae</taxon>
        <taxon>Aphidini</taxon>
        <taxon>Aphis</taxon>
        <taxon>Aphis</taxon>
    </lineage>
</organism>
<keyword evidence="1" id="KW-0695">RNA-directed DNA polymerase</keyword>
<keyword evidence="1" id="KW-0548">Nucleotidyltransferase</keyword>
<dbReference type="GO" id="GO:0003964">
    <property type="term" value="F:RNA-directed DNA polymerase activity"/>
    <property type="evidence" value="ECO:0007669"/>
    <property type="project" value="UniProtKB-KW"/>
</dbReference>
<gene>
    <name evidence="1" type="ORF">FWK35_00006477</name>
</gene>